<comment type="similarity">
    <text evidence="1 5">Belongs to the bacterial ribosomal protein bS18 family.</text>
</comment>
<dbReference type="Pfam" id="PF01084">
    <property type="entry name" value="Ribosomal_S18"/>
    <property type="match status" value="1"/>
</dbReference>
<dbReference type="GO" id="GO:0032543">
    <property type="term" value="P:mitochondrial translation"/>
    <property type="evidence" value="ECO:0007669"/>
    <property type="project" value="TreeGrafter"/>
</dbReference>
<dbReference type="GO" id="GO:0005763">
    <property type="term" value="C:mitochondrial small ribosomal subunit"/>
    <property type="evidence" value="ECO:0007669"/>
    <property type="project" value="TreeGrafter"/>
</dbReference>
<evidence type="ECO:0000256" key="3">
    <source>
        <dbReference type="ARBA" id="ARBA00023274"/>
    </source>
</evidence>
<keyword evidence="3 5" id="KW-0687">Ribonucleoprotein</keyword>
<dbReference type="PRINTS" id="PR00974">
    <property type="entry name" value="RIBOSOMALS18"/>
</dbReference>
<dbReference type="PANTHER" id="PTHR13479">
    <property type="entry name" value="30S RIBOSOMAL PROTEIN S18"/>
    <property type="match status" value="1"/>
</dbReference>
<sequence length="177" mass="19897">MSAVLRKLVHQGSCRRLVATLPHRAYSTPSPTYKGQIEEVQQAFNDAASKPQPAFPYAGKDNGPFNLFSDNQASLNPDRFTVKAFEQERIPPRPYRVGPDAKTSRHNDAFYQLGIDPLDECTNVTLLSHFVSDMGKIRSRASTGLTWRSQRRLTKAIKRAKMMGVIPWLSKASSKVY</sequence>
<dbReference type="SUPFAM" id="SSF46911">
    <property type="entry name" value="Ribosomal protein S18"/>
    <property type="match status" value="1"/>
</dbReference>
<keyword evidence="7" id="KW-1185">Reference proteome</keyword>
<dbReference type="EMBL" id="KV425645">
    <property type="protein sequence ID" value="KZT19281.1"/>
    <property type="molecule type" value="Genomic_DNA"/>
</dbReference>
<organism evidence="6 7">
    <name type="scientific">Neolentinus lepideus HHB14362 ss-1</name>
    <dbReference type="NCBI Taxonomy" id="1314782"/>
    <lineage>
        <taxon>Eukaryota</taxon>
        <taxon>Fungi</taxon>
        <taxon>Dikarya</taxon>
        <taxon>Basidiomycota</taxon>
        <taxon>Agaricomycotina</taxon>
        <taxon>Agaricomycetes</taxon>
        <taxon>Gloeophyllales</taxon>
        <taxon>Gloeophyllaceae</taxon>
        <taxon>Neolentinus</taxon>
    </lineage>
</organism>
<protein>
    <recommendedName>
        <fullName evidence="4">Small ribosomal subunit protein bS18m</fullName>
    </recommendedName>
</protein>
<evidence type="ECO:0000256" key="2">
    <source>
        <dbReference type="ARBA" id="ARBA00022980"/>
    </source>
</evidence>
<dbReference type="InParanoid" id="A0A165N7N7"/>
<keyword evidence="2 5" id="KW-0689">Ribosomal protein</keyword>
<evidence type="ECO:0000256" key="1">
    <source>
        <dbReference type="ARBA" id="ARBA00005589"/>
    </source>
</evidence>
<reference evidence="6 7" key="1">
    <citation type="journal article" date="2016" name="Mol. Biol. Evol.">
        <title>Comparative Genomics of Early-Diverging Mushroom-Forming Fungi Provides Insights into the Origins of Lignocellulose Decay Capabilities.</title>
        <authorList>
            <person name="Nagy L.G."/>
            <person name="Riley R."/>
            <person name="Tritt A."/>
            <person name="Adam C."/>
            <person name="Daum C."/>
            <person name="Floudas D."/>
            <person name="Sun H."/>
            <person name="Yadav J.S."/>
            <person name="Pangilinan J."/>
            <person name="Larsson K.H."/>
            <person name="Matsuura K."/>
            <person name="Barry K."/>
            <person name="Labutti K."/>
            <person name="Kuo R."/>
            <person name="Ohm R.A."/>
            <person name="Bhattacharya S.S."/>
            <person name="Shirouzu T."/>
            <person name="Yoshinaga Y."/>
            <person name="Martin F.M."/>
            <person name="Grigoriev I.V."/>
            <person name="Hibbett D.S."/>
        </authorList>
    </citation>
    <scope>NUCLEOTIDE SEQUENCE [LARGE SCALE GENOMIC DNA]</scope>
    <source>
        <strain evidence="6 7">HHB14362 ss-1</strain>
    </source>
</reference>
<proteinExistence type="inferred from homology"/>
<evidence type="ECO:0000256" key="4">
    <source>
        <dbReference type="ARBA" id="ARBA00035264"/>
    </source>
</evidence>
<dbReference type="Proteomes" id="UP000076761">
    <property type="component" value="Unassembled WGS sequence"/>
</dbReference>
<dbReference type="InterPro" id="IPR036870">
    <property type="entry name" value="Ribosomal_bS18_sf"/>
</dbReference>
<dbReference type="GO" id="GO:0003735">
    <property type="term" value="F:structural constituent of ribosome"/>
    <property type="evidence" value="ECO:0007669"/>
    <property type="project" value="InterPro"/>
</dbReference>
<dbReference type="AlphaFoldDB" id="A0A165N7N7"/>
<dbReference type="NCBIfam" id="TIGR00165">
    <property type="entry name" value="S18"/>
    <property type="match status" value="1"/>
</dbReference>
<name>A0A165N7N7_9AGAM</name>
<evidence type="ECO:0000313" key="7">
    <source>
        <dbReference type="Proteomes" id="UP000076761"/>
    </source>
</evidence>
<dbReference type="PANTHER" id="PTHR13479:SF40">
    <property type="entry name" value="SMALL RIBOSOMAL SUBUNIT PROTEIN BS18M"/>
    <property type="match status" value="1"/>
</dbReference>
<evidence type="ECO:0000256" key="5">
    <source>
        <dbReference type="RuleBase" id="RU003910"/>
    </source>
</evidence>
<dbReference type="OrthoDB" id="21463at2759"/>
<dbReference type="Gene3D" id="4.10.640.10">
    <property type="entry name" value="Ribosomal protein S18"/>
    <property type="match status" value="1"/>
</dbReference>
<dbReference type="STRING" id="1314782.A0A165N7N7"/>
<dbReference type="InterPro" id="IPR001648">
    <property type="entry name" value="Ribosomal_bS18"/>
</dbReference>
<dbReference type="GO" id="GO:0070181">
    <property type="term" value="F:small ribosomal subunit rRNA binding"/>
    <property type="evidence" value="ECO:0007669"/>
    <property type="project" value="TreeGrafter"/>
</dbReference>
<evidence type="ECO:0000313" key="6">
    <source>
        <dbReference type="EMBL" id="KZT19281.1"/>
    </source>
</evidence>
<accession>A0A165N7N7</accession>
<gene>
    <name evidence="6" type="ORF">NEOLEDRAFT_1173152</name>
</gene>